<accession>A0A4Y6V283</accession>
<name>A0A4Y6V283_9PROT</name>
<protein>
    <recommendedName>
        <fullName evidence="3">Glycosyltransferase family 2 protein</fullName>
    </recommendedName>
</protein>
<gene>
    <name evidence="1" type="ORF">D5366_01390</name>
</gene>
<sequence>MAVVRVVMMQRDEGAALLRWLMHYTVLFSPQNITIFDNGSEDPYTLSILKEAARLGVCVRYDLNTPHDFQHKGAHFTNVFLDWDQRGGYDFGLPVDCDEILGVFTPGGLSFLPDDINGAFQTLKISGQSGGFRIQSSLFNVPGASGWYSPVDSFHKGFVSAQIKAMCDNGHHEPKSSLNNDIFGTCFTYLHEHNVDYDTWRFRLKRKLRGLVDGDDPVELRRYLQTESVEGAHAAESLLLSEKEYHSRYDDSLRLYVGDRTTEKIVLEGPSLPPTFWDGDAYRARHTDVATSYELGSLQHYLRHGFKEGRPLR</sequence>
<dbReference type="EMBL" id="CP032485">
    <property type="protein sequence ID" value="QDH24139.1"/>
    <property type="molecule type" value="Genomic_DNA"/>
</dbReference>
<dbReference type="RefSeq" id="WP_141491976.1">
    <property type="nucleotide sequence ID" value="NZ_CP032485.1"/>
</dbReference>
<dbReference type="KEGG" id="ntn:D5366_01390"/>
<keyword evidence="2" id="KW-1185">Reference proteome</keyword>
<evidence type="ECO:0000313" key="2">
    <source>
        <dbReference type="Proteomes" id="UP000317214"/>
    </source>
</evidence>
<proteinExistence type="predicted"/>
<dbReference type="AlphaFoldDB" id="A0A4Y6V283"/>
<dbReference type="Pfam" id="PF13704">
    <property type="entry name" value="Glyco_tranf_2_4"/>
    <property type="match status" value="1"/>
</dbReference>
<dbReference type="OrthoDB" id="8245240at2"/>
<organism evidence="1 2">
    <name type="scientific">Neokomagataea tanensis</name>
    <dbReference type="NCBI Taxonomy" id="661191"/>
    <lineage>
        <taxon>Bacteria</taxon>
        <taxon>Pseudomonadati</taxon>
        <taxon>Pseudomonadota</taxon>
        <taxon>Alphaproteobacteria</taxon>
        <taxon>Acetobacterales</taxon>
        <taxon>Acetobacteraceae</taxon>
        <taxon>Neokomagataea</taxon>
    </lineage>
</organism>
<dbReference type="Proteomes" id="UP000317214">
    <property type="component" value="Chromosome"/>
</dbReference>
<evidence type="ECO:0008006" key="3">
    <source>
        <dbReference type="Google" id="ProtNLM"/>
    </source>
</evidence>
<reference evidence="1 2" key="1">
    <citation type="submission" date="2018-09" db="EMBL/GenBank/DDBJ databases">
        <title>The complete genome sequence of Neokomagataea tanensis NBRC 106556(T).</title>
        <authorList>
            <person name="Chua K.-O."/>
            <person name="See-Too W.-S."/>
            <person name="Hong K.-W."/>
            <person name="Yin W.-F."/>
            <person name="Chan K.-G."/>
        </authorList>
    </citation>
    <scope>NUCLEOTIDE SEQUENCE [LARGE SCALE GENOMIC DNA]</scope>
    <source>
        <strain evidence="2">AH13 \ NBRC 106556</strain>
    </source>
</reference>
<evidence type="ECO:0000313" key="1">
    <source>
        <dbReference type="EMBL" id="QDH24139.1"/>
    </source>
</evidence>